<keyword evidence="3" id="KW-1185">Reference proteome</keyword>
<reference evidence="2 3" key="1">
    <citation type="submission" date="2019-07" db="EMBL/GenBank/DDBJ databases">
        <title>Whole genome shotgun sequence of Microvirga aerophila NBRC 106136.</title>
        <authorList>
            <person name="Hosoyama A."/>
            <person name="Uohara A."/>
            <person name="Ohji S."/>
            <person name="Ichikawa N."/>
        </authorList>
    </citation>
    <scope>NUCLEOTIDE SEQUENCE [LARGE SCALE GENOMIC DNA]</scope>
    <source>
        <strain evidence="2 3">NBRC 106136</strain>
    </source>
</reference>
<dbReference type="RefSeq" id="WP_147023559.1">
    <property type="nucleotide sequence ID" value="NZ_BJYU01000533.1"/>
</dbReference>
<gene>
    <name evidence="2" type="ORF">MAE02_71280</name>
</gene>
<sequence>MTGISLSELARRIGRSKSLVSRWAKQGKIPRKANGRFDEAAVRQALKRNLDPARAKPLARGKQSTPESTVTMTDLTLRTVQAAKPETPFEACFIAALVHMTYSIGAIGAVIAVDQGAPIEVGKAMEDHMTLAFMEHSEELMRCLPMFHGYAEDDDLPGITYALEHITKVNWDVQL</sequence>
<evidence type="ECO:0000256" key="1">
    <source>
        <dbReference type="SAM" id="MobiDB-lite"/>
    </source>
</evidence>
<dbReference type="AlphaFoldDB" id="A0A512C5D4"/>
<evidence type="ECO:0000313" key="3">
    <source>
        <dbReference type="Proteomes" id="UP000321085"/>
    </source>
</evidence>
<accession>A0A512C5D4</accession>
<comment type="caution">
    <text evidence="2">The sequence shown here is derived from an EMBL/GenBank/DDBJ whole genome shotgun (WGS) entry which is preliminary data.</text>
</comment>
<protein>
    <submittedName>
        <fullName evidence="2">Uncharacterized protein</fullName>
    </submittedName>
</protein>
<feature type="compositionally biased region" description="Polar residues" evidence="1">
    <location>
        <begin position="62"/>
        <end position="71"/>
    </location>
</feature>
<proteinExistence type="predicted"/>
<feature type="region of interest" description="Disordered" evidence="1">
    <location>
        <begin position="52"/>
        <end position="71"/>
    </location>
</feature>
<organism evidence="2 3">
    <name type="scientific">Microvirga aerophila</name>
    <dbReference type="NCBI Taxonomy" id="670291"/>
    <lineage>
        <taxon>Bacteria</taxon>
        <taxon>Pseudomonadati</taxon>
        <taxon>Pseudomonadota</taxon>
        <taxon>Alphaproteobacteria</taxon>
        <taxon>Hyphomicrobiales</taxon>
        <taxon>Methylobacteriaceae</taxon>
        <taxon>Microvirga</taxon>
    </lineage>
</organism>
<name>A0A512C5D4_9HYPH</name>
<dbReference type="Proteomes" id="UP000321085">
    <property type="component" value="Unassembled WGS sequence"/>
</dbReference>
<dbReference type="EMBL" id="BJYU01000533">
    <property type="protein sequence ID" value="GEO19432.1"/>
    <property type="molecule type" value="Genomic_DNA"/>
</dbReference>
<evidence type="ECO:0000313" key="2">
    <source>
        <dbReference type="EMBL" id="GEO19432.1"/>
    </source>
</evidence>